<proteinExistence type="predicted"/>
<dbReference type="EMBL" id="JBHUPE010000004">
    <property type="protein sequence ID" value="MFD2904447.1"/>
    <property type="molecule type" value="Genomic_DNA"/>
</dbReference>
<name>A0ABW5YVL1_9SPHI</name>
<comment type="caution">
    <text evidence="1">The sequence shown here is derived from an EMBL/GenBank/DDBJ whole genome shotgun (WGS) entry which is preliminary data.</text>
</comment>
<evidence type="ECO:0000313" key="2">
    <source>
        <dbReference type="Proteomes" id="UP001597509"/>
    </source>
</evidence>
<keyword evidence="2" id="KW-1185">Reference proteome</keyword>
<gene>
    <name evidence="1" type="ORF">ACFS6I_10960</name>
</gene>
<protein>
    <recommendedName>
        <fullName evidence="3">Lipoprotein</fullName>
    </recommendedName>
</protein>
<reference evidence="2" key="1">
    <citation type="journal article" date="2019" name="Int. J. Syst. Evol. Microbiol.">
        <title>The Global Catalogue of Microorganisms (GCM) 10K type strain sequencing project: providing services to taxonomists for standard genome sequencing and annotation.</title>
        <authorList>
            <consortium name="The Broad Institute Genomics Platform"/>
            <consortium name="The Broad Institute Genome Sequencing Center for Infectious Disease"/>
            <person name="Wu L."/>
            <person name="Ma J."/>
        </authorList>
    </citation>
    <scope>NUCLEOTIDE SEQUENCE [LARGE SCALE GENOMIC DNA]</scope>
    <source>
        <strain evidence="2">KCTC 22209</strain>
    </source>
</reference>
<sequence length="209" mass="24800">MIRIFAALWTLTIICACTNESQREPNSFKLNKEIPQKSQLEIGKKVVKKNIINEFVLKDSNEVYFERMSFISIFGRTTEGKIFTGKIMWFKNYFDENLSTKGSFYYFLEDILINPQEEKKIKKIVGEREVFDIDDEIAKDSILDFDTLVDKYITLKPDDDDLYLRKKFWISVNTKYSIAYLFYLKGYVLMEYDYEPLILFLPVEKAILN</sequence>
<dbReference type="Proteomes" id="UP001597509">
    <property type="component" value="Unassembled WGS sequence"/>
</dbReference>
<accession>A0ABW5YVL1</accession>
<dbReference type="PROSITE" id="PS51257">
    <property type="entry name" value="PROKAR_LIPOPROTEIN"/>
    <property type="match status" value="1"/>
</dbReference>
<dbReference type="RefSeq" id="WP_380920433.1">
    <property type="nucleotide sequence ID" value="NZ_JBHUPE010000004.1"/>
</dbReference>
<organism evidence="1 2">
    <name type="scientific">Sphingobacterium anhuiense</name>
    <dbReference type="NCBI Taxonomy" id="493780"/>
    <lineage>
        <taxon>Bacteria</taxon>
        <taxon>Pseudomonadati</taxon>
        <taxon>Bacteroidota</taxon>
        <taxon>Sphingobacteriia</taxon>
        <taxon>Sphingobacteriales</taxon>
        <taxon>Sphingobacteriaceae</taxon>
        <taxon>Sphingobacterium</taxon>
    </lineage>
</organism>
<evidence type="ECO:0008006" key="3">
    <source>
        <dbReference type="Google" id="ProtNLM"/>
    </source>
</evidence>
<evidence type="ECO:0000313" key="1">
    <source>
        <dbReference type="EMBL" id="MFD2904447.1"/>
    </source>
</evidence>